<reference evidence="1" key="1">
    <citation type="submission" date="2021-08" db="EMBL/GenBank/DDBJ databases">
        <title>The first chromosome-level gecko genome reveals the dynamic sex chromosomes of Neotropical dwarf geckos (Sphaerodactylidae: Sphaerodactylus).</title>
        <authorList>
            <person name="Pinto B.J."/>
            <person name="Keating S.E."/>
            <person name="Gamble T."/>
        </authorList>
    </citation>
    <scope>NUCLEOTIDE SEQUENCE</scope>
    <source>
        <strain evidence="1">TG3544</strain>
    </source>
</reference>
<dbReference type="Proteomes" id="UP000827872">
    <property type="component" value="Linkage Group LG03"/>
</dbReference>
<dbReference type="EMBL" id="CM037616">
    <property type="protein sequence ID" value="KAH7992857.1"/>
    <property type="molecule type" value="Genomic_DNA"/>
</dbReference>
<evidence type="ECO:0000313" key="2">
    <source>
        <dbReference type="Proteomes" id="UP000827872"/>
    </source>
</evidence>
<organism evidence="1 2">
    <name type="scientific">Sphaerodactylus townsendi</name>
    <dbReference type="NCBI Taxonomy" id="933632"/>
    <lineage>
        <taxon>Eukaryota</taxon>
        <taxon>Metazoa</taxon>
        <taxon>Chordata</taxon>
        <taxon>Craniata</taxon>
        <taxon>Vertebrata</taxon>
        <taxon>Euteleostomi</taxon>
        <taxon>Lepidosauria</taxon>
        <taxon>Squamata</taxon>
        <taxon>Bifurcata</taxon>
        <taxon>Gekkota</taxon>
        <taxon>Sphaerodactylidae</taxon>
        <taxon>Sphaerodactylus</taxon>
    </lineage>
</organism>
<gene>
    <name evidence="1" type="ORF">K3G42_027593</name>
</gene>
<sequence>MGELEAGEEALGPGTQCPPDDARSCQPHHPHAGSGRRRRAVRALSKLARRVLQTLRGARQRRRESAEPEDDEEGGFRRPPGPERERGQAGGGGGARLSGPQPAAGSGDPRPLTPGAQGLKNHGNTCFLNAVVQCLSHTELLAAFLLLALPDQQGPPPPPGPGSGTAGEVTRHLAALVRALWTLEYTPQVSADFKTSGSAKKKSSKQNMRQIRASVSSCGFTRRARSADVDTWRHPVEVMPSRLNLFNARAEHMANVGAERMRKYKRHFPPSLLLRKPCPPLPLWALGGVPTPAAGCQPPGGAWRSLSWEGCHGWQRKELESPYEGQTNKMQLTGPPYLEPSFGLHGASCPSSRSSPARAAAIAPTMVPGSTLSLTTSNPGFEGRIQPRQGRERP</sequence>
<proteinExistence type="predicted"/>
<accession>A0ACB8EK33</accession>
<comment type="caution">
    <text evidence="1">The sequence shown here is derived from an EMBL/GenBank/DDBJ whole genome shotgun (WGS) entry which is preliminary data.</text>
</comment>
<evidence type="ECO:0000313" key="1">
    <source>
        <dbReference type="EMBL" id="KAH7992857.1"/>
    </source>
</evidence>
<name>A0ACB8EK33_9SAUR</name>
<keyword evidence="2" id="KW-1185">Reference proteome</keyword>
<protein>
    <submittedName>
        <fullName evidence="1">Uncharacterized protein</fullName>
    </submittedName>
</protein>